<proteinExistence type="predicted"/>
<evidence type="ECO:0000313" key="1">
    <source>
        <dbReference type="EMBL" id="SVD44443.1"/>
    </source>
</evidence>
<dbReference type="EMBL" id="UINC01151055">
    <property type="protein sequence ID" value="SVD44443.1"/>
    <property type="molecule type" value="Genomic_DNA"/>
</dbReference>
<sequence length="286" mass="29842">NSPTKVATINVDSSFIWNNLSGFAHGQPLTFRAYNLDVAGNISTSPSSASSALTIDLEAPSLVSITSDDIDDHYNEGESFSLVAKFNDGDGDTDVDDQVSLIDNATLDLTMTVGASAQSITAITNSASGTVTYTVGNGADHYSPSKVFITDVSLSAPDKLRDKAGNIVGTAGATTFSLVGVTNLDDGHNIYADGLYPAAPTIFSITTDVNPVSGYWNEDNTTAVFVVTLVNDPSMIGGKVTLLARTGSYNYAAIGIDPRPLVTTNQSDGTENVSITITETHLLAIT</sequence>
<feature type="non-terminal residue" evidence="1">
    <location>
        <position position="1"/>
    </location>
</feature>
<dbReference type="AlphaFoldDB" id="A0A382VD77"/>
<accession>A0A382VD77</accession>
<feature type="non-terminal residue" evidence="1">
    <location>
        <position position="286"/>
    </location>
</feature>
<reference evidence="1" key="1">
    <citation type="submission" date="2018-05" db="EMBL/GenBank/DDBJ databases">
        <authorList>
            <person name="Lanie J.A."/>
            <person name="Ng W.-L."/>
            <person name="Kazmierczak K.M."/>
            <person name="Andrzejewski T.M."/>
            <person name="Davidsen T.M."/>
            <person name="Wayne K.J."/>
            <person name="Tettelin H."/>
            <person name="Glass J.I."/>
            <person name="Rusch D."/>
            <person name="Podicherti R."/>
            <person name="Tsui H.-C.T."/>
            <person name="Winkler M.E."/>
        </authorList>
    </citation>
    <scope>NUCLEOTIDE SEQUENCE</scope>
</reference>
<gene>
    <name evidence="1" type="ORF">METZ01_LOCUS397297</name>
</gene>
<name>A0A382VD77_9ZZZZ</name>
<organism evidence="1">
    <name type="scientific">marine metagenome</name>
    <dbReference type="NCBI Taxonomy" id="408172"/>
    <lineage>
        <taxon>unclassified sequences</taxon>
        <taxon>metagenomes</taxon>
        <taxon>ecological metagenomes</taxon>
    </lineage>
</organism>
<protein>
    <submittedName>
        <fullName evidence="1">Uncharacterized protein</fullName>
    </submittedName>
</protein>